<sequence length="64" mass="7201">MRVTQLWTTCPPPFPSKHPDDTLKENGYAQEELVEMESFSRWEASAITTSVLMVLALTSVVAFL</sequence>
<accession>A0ACA9QAZ8</accession>
<dbReference type="EMBL" id="CAJVPT010046283">
    <property type="protein sequence ID" value="CAG8737766.1"/>
    <property type="molecule type" value="Genomic_DNA"/>
</dbReference>
<gene>
    <name evidence="1" type="ORF">ACOLOM_LOCUS11994</name>
</gene>
<reference evidence="1" key="1">
    <citation type="submission" date="2021-06" db="EMBL/GenBank/DDBJ databases">
        <authorList>
            <person name="Kallberg Y."/>
            <person name="Tangrot J."/>
            <person name="Rosling A."/>
        </authorList>
    </citation>
    <scope>NUCLEOTIDE SEQUENCE</scope>
    <source>
        <strain evidence="1">CL356</strain>
    </source>
</reference>
<proteinExistence type="predicted"/>
<evidence type="ECO:0000313" key="2">
    <source>
        <dbReference type="Proteomes" id="UP000789525"/>
    </source>
</evidence>
<organism evidence="1 2">
    <name type="scientific">Acaulospora colombiana</name>
    <dbReference type="NCBI Taxonomy" id="27376"/>
    <lineage>
        <taxon>Eukaryota</taxon>
        <taxon>Fungi</taxon>
        <taxon>Fungi incertae sedis</taxon>
        <taxon>Mucoromycota</taxon>
        <taxon>Glomeromycotina</taxon>
        <taxon>Glomeromycetes</taxon>
        <taxon>Diversisporales</taxon>
        <taxon>Acaulosporaceae</taxon>
        <taxon>Acaulospora</taxon>
    </lineage>
</organism>
<evidence type="ECO:0000313" key="1">
    <source>
        <dbReference type="EMBL" id="CAG8737766.1"/>
    </source>
</evidence>
<feature type="non-terminal residue" evidence="1">
    <location>
        <position position="64"/>
    </location>
</feature>
<keyword evidence="2" id="KW-1185">Reference proteome</keyword>
<name>A0ACA9QAZ8_9GLOM</name>
<dbReference type="Proteomes" id="UP000789525">
    <property type="component" value="Unassembled WGS sequence"/>
</dbReference>
<protein>
    <submittedName>
        <fullName evidence="1">13808_t:CDS:1</fullName>
    </submittedName>
</protein>
<comment type="caution">
    <text evidence="1">The sequence shown here is derived from an EMBL/GenBank/DDBJ whole genome shotgun (WGS) entry which is preliminary data.</text>
</comment>